<dbReference type="Proteomes" id="UP001295423">
    <property type="component" value="Unassembled WGS sequence"/>
</dbReference>
<sequence>MPQSTSAVGTVSVSLPFGMHSGPHMQRSPRSKLWTGFFGTEAMIRPRSRIIRPKWYKKKTVWRFEMGNFRVVVTELHLLDMWSRFGMQARSCQESILVTVSVSRHGRTPTKVFQGPICIDLGCCFAMLRQK</sequence>
<dbReference type="EMBL" id="CAKOGP040002235">
    <property type="protein sequence ID" value="CAJ1965874.1"/>
    <property type="molecule type" value="Genomic_DNA"/>
</dbReference>
<dbReference type="AlphaFoldDB" id="A0AAD2JN71"/>
<accession>A0AAD2JN71</accession>
<name>A0AAD2JN71_9STRA</name>
<evidence type="ECO:0000313" key="2">
    <source>
        <dbReference type="Proteomes" id="UP001295423"/>
    </source>
</evidence>
<evidence type="ECO:0000313" key="1">
    <source>
        <dbReference type="EMBL" id="CAJ1965874.1"/>
    </source>
</evidence>
<organism evidence="1 2">
    <name type="scientific">Cylindrotheca closterium</name>
    <dbReference type="NCBI Taxonomy" id="2856"/>
    <lineage>
        <taxon>Eukaryota</taxon>
        <taxon>Sar</taxon>
        <taxon>Stramenopiles</taxon>
        <taxon>Ochrophyta</taxon>
        <taxon>Bacillariophyta</taxon>
        <taxon>Bacillariophyceae</taxon>
        <taxon>Bacillariophycidae</taxon>
        <taxon>Bacillariales</taxon>
        <taxon>Bacillariaceae</taxon>
        <taxon>Cylindrotheca</taxon>
    </lineage>
</organism>
<gene>
    <name evidence="1" type="ORF">CYCCA115_LOCUS21464</name>
</gene>
<proteinExistence type="predicted"/>
<comment type="caution">
    <text evidence="1">The sequence shown here is derived from an EMBL/GenBank/DDBJ whole genome shotgun (WGS) entry which is preliminary data.</text>
</comment>
<reference evidence="1" key="1">
    <citation type="submission" date="2023-08" db="EMBL/GenBank/DDBJ databases">
        <authorList>
            <person name="Audoor S."/>
            <person name="Bilcke G."/>
        </authorList>
    </citation>
    <scope>NUCLEOTIDE SEQUENCE</scope>
</reference>
<keyword evidence="2" id="KW-1185">Reference proteome</keyword>
<protein>
    <submittedName>
        <fullName evidence="1">Uncharacterized protein</fullName>
    </submittedName>
</protein>